<accession>A0ABS1BUV5</accession>
<gene>
    <name evidence="2" type="ORF">JDW22_10255</name>
</gene>
<evidence type="ECO:0000313" key="2">
    <source>
        <dbReference type="EMBL" id="MBK0396943.1"/>
    </source>
</evidence>
<dbReference type="Proteomes" id="UP000614058">
    <property type="component" value="Unassembled WGS sequence"/>
</dbReference>
<reference evidence="2 3" key="1">
    <citation type="journal article" date="2021" name="Pathogens">
        <title>Isolation and Characterization of Kingella bonacorsii sp. nov., A Novel Kingella Species Detected in a Stable Periodontitis Subject.</title>
        <authorList>
            <person name="Antezack A."/>
            <person name="Boxberger M."/>
            <person name="Rolland C."/>
            <person name="Monnet-Corti V."/>
            <person name="La Scola B."/>
        </authorList>
    </citation>
    <scope>NUCLEOTIDE SEQUENCE [LARGE SCALE GENOMIC DNA]</scope>
    <source>
        <strain evidence="2 3">Marseille-Q4569</strain>
    </source>
</reference>
<keyword evidence="1" id="KW-0812">Transmembrane</keyword>
<feature type="transmembrane region" description="Helical" evidence="1">
    <location>
        <begin position="27"/>
        <end position="59"/>
    </location>
</feature>
<evidence type="ECO:0000313" key="3">
    <source>
        <dbReference type="Proteomes" id="UP000614058"/>
    </source>
</evidence>
<feature type="transmembrane region" description="Helical" evidence="1">
    <location>
        <begin position="71"/>
        <end position="92"/>
    </location>
</feature>
<evidence type="ECO:0000256" key="1">
    <source>
        <dbReference type="SAM" id="Phobius"/>
    </source>
</evidence>
<dbReference type="EMBL" id="JAEHNZ010000003">
    <property type="protein sequence ID" value="MBK0396943.1"/>
    <property type="molecule type" value="Genomic_DNA"/>
</dbReference>
<protein>
    <submittedName>
        <fullName evidence="2">Uncharacterized protein</fullName>
    </submittedName>
</protein>
<sequence>MFYALILLIFGKLQDTFQETSRTWQWALAYGLVIFLLSGGAPLLALIIGSAIVGLYAWGYFGLLRNLADNLMLWLLVFLVGSALPLVLRLVLIGSGAKAA</sequence>
<keyword evidence="1" id="KW-1133">Transmembrane helix</keyword>
<keyword evidence="3" id="KW-1185">Reference proteome</keyword>
<proteinExistence type="predicted"/>
<name>A0ABS1BUV5_9NEIS</name>
<keyword evidence="1" id="KW-0472">Membrane</keyword>
<comment type="caution">
    <text evidence="2">The sequence shown here is derived from an EMBL/GenBank/DDBJ whole genome shotgun (WGS) entry which is preliminary data.</text>
</comment>
<organism evidence="2 3">
    <name type="scientific">Kingella bonacorsii</name>
    <dbReference type="NCBI Taxonomy" id="2796361"/>
    <lineage>
        <taxon>Bacteria</taxon>
        <taxon>Pseudomonadati</taxon>
        <taxon>Pseudomonadota</taxon>
        <taxon>Betaproteobacteria</taxon>
        <taxon>Neisseriales</taxon>
        <taxon>Neisseriaceae</taxon>
        <taxon>Kingella</taxon>
    </lineage>
</organism>